<keyword evidence="3 6" id="KW-0067">ATP-binding</keyword>
<evidence type="ECO:0000256" key="3">
    <source>
        <dbReference type="ARBA" id="ARBA00022840"/>
    </source>
</evidence>
<dbReference type="InterPro" id="IPR003593">
    <property type="entry name" value="AAA+_ATPase"/>
</dbReference>
<evidence type="ECO:0000256" key="2">
    <source>
        <dbReference type="ARBA" id="ARBA00022741"/>
    </source>
</evidence>
<feature type="domain" description="ABC transporter" evidence="5">
    <location>
        <begin position="3"/>
        <end position="234"/>
    </location>
</feature>
<dbReference type="GO" id="GO:0015418">
    <property type="term" value="F:ABC-type quaternary ammonium compound transporting activity"/>
    <property type="evidence" value="ECO:0007669"/>
    <property type="project" value="UniProtKB-EC"/>
</dbReference>
<proteinExistence type="predicted"/>
<dbReference type="Gene3D" id="3.40.50.300">
    <property type="entry name" value="P-loop containing nucleotide triphosphate hydrolases"/>
    <property type="match status" value="1"/>
</dbReference>
<name>A0A4V2SY51_9FIRM</name>
<dbReference type="InterPro" id="IPR027417">
    <property type="entry name" value="P-loop_NTPase"/>
</dbReference>
<dbReference type="InterPro" id="IPR008995">
    <property type="entry name" value="Mo/tungstate-bd_C_term_dom"/>
</dbReference>
<evidence type="ECO:0000259" key="5">
    <source>
        <dbReference type="PROSITE" id="PS50893"/>
    </source>
</evidence>
<dbReference type="GO" id="GO:0043190">
    <property type="term" value="C:ATP-binding cassette (ABC) transporter complex"/>
    <property type="evidence" value="ECO:0007669"/>
    <property type="project" value="InterPro"/>
</dbReference>
<dbReference type="Pfam" id="PF00005">
    <property type="entry name" value="ABC_tran"/>
    <property type="match status" value="1"/>
</dbReference>
<reference evidence="6 7" key="1">
    <citation type="submission" date="2019-03" db="EMBL/GenBank/DDBJ databases">
        <title>Genomic Encyclopedia of Type Strains, Phase IV (KMG-IV): sequencing the most valuable type-strain genomes for metagenomic binning, comparative biology and taxonomic classification.</title>
        <authorList>
            <person name="Goeker M."/>
        </authorList>
    </citation>
    <scope>NUCLEOTIDE SEQUENCE [LARGE SCALE GENOMIC DNA]</scope>
    <source>
        <strain evidence="6 7">DSM 11170</strain>
    </source>
</reference>
<accession>A0A4V2SY51</accession>
<comment type="caution">
    <text evidence="6">The sequence shown here is derived from an EMBL/GenBank/DDBJ whole genome shotgun (WGS) entry which is preliminary data.</text>
</comment>
<dbReference type="AlphaFoldDB" id="A0A4V2SY51"/>
<dbReference type="EC" id="7.6.2.9" evidence="4"/>
<dbReference type="Pfam" id="PF08402">
    <property type="entry name" value="TOBE_2"/>
    <property type="match status" value="1"/>
</dbReference>
<dbReference type="InterPro" id="IPR017871">
    <property type="entry name" value="ABC_transporter-like_CS"/>
</dbReference>
<keyword evidence="1" id="KW-0813">Transport</keyword>
<dbReference type="Proteomes" id="UP000294813">
    <property type="component" value="Unassembled WGS sequence"/>
</dbReference>
<dbReference type="PANTHER" id="PTHR42781:SF4">
    <property type="entry name" value="SPERMIDINE_PUTRESCINE IMPORT ATP-BINDING PROTEIN POTA"/>
    <property type="match status" value="1"/>
</dbReference>
<protein>
    <recommendedName>
        <fullName evidence="4">ABC-type quaternary amine transporter</fullName>
        <ecNumber evidence="4">7.6.2.9</ecNumber>
    </recommendedName>
</protein>
<dbReference type="PROSITE" id="PS50893">
    <property type="entry name" value="ABC_TRANSPORTER_2"/>
    <property type="match status" value="1"/>
</dbReference>
<dbReference type="GO" id="GO:0016887">
    <property type="term" value="F:ATP hydrolysis activity"/>
    <property type="evidence" value="ECO:0007669"/>
    <property type="project" value="InterPro"/>
</dbReference>
<dbReference type="RefSeq" id="WP_131917931.1">
    <property type="nucleotide sequence ID" value="NZ_JAOQNU010000002.1"/>
</dbReference>
<dbReference type="InterPro" id="IPR003439">
    <property type="entry name" value="ABC_transporter-like_ATP-bd"/>
</dbReference>
<evidence type="ECO:0000313" key="7">
    <source>
        <dbReference type="Proteomes" id="UP000294813"/>
    </source>
</evidence>
<sequence>MSIEVRNLSKSFVDGHMAVRGVSFELGEGEMTAFLGPSGGGKTTILRMIAGLEKPSGGEIYISGQRVDHLPPQERKIGVVFQNYALFKHMNVFENVAFGLRVQKQRPDVIQARVRELLRRVDLQGLEGRFPDQLSGGQRQRVALARALANEPRLLLLDEPFSAVDAQLRKELRSWVRKLQQDLHITSIFVTHDQQEALEIADRVVVFRQGQLEQIGTPEEIYDSPDTPFVAAFVGEVNRYRTVIKNGVTDLGVLQFPAGNVPEGQEVVVIVRPENVELMPWSAAADIQGIVLATTFLGEFYKVDLELADLVRITAHVPKALGGALREQERVALQIKATKIFNVA</sequence>
<dbReference type="InterPro" id="IPR050093">
    <property type="entry name" value="ABC_SmlMolc_Importer"/>
</dbReference>
<dbReference type="GO" id="GO:0005524">
    <property type="term" value="F:ATP binding"/>
    <property type="evidence" value="ECO:0007669"/>
    <property type="project" value="UniProtKB-KW"/>
</dbReference>
<dbReference type="PROSITE" id="PS00211">
    <property type="entry name" value="ABC_TRANSPORTER_1"/>
    <property type="match status" value="1"/>
</dbReference>
<dbReference type="InterPro" id="IPR013611">
    <property type="entry name" value="Transp-assoc_OB_typ2"/>
</dbReference>
<dbReference type="FunFam" id="3.40.50.300:FF:000425">
    <property type="entry name" value="Probable ABC transporter, ATP-binding subunit"/>
    <property type="match status" value="1"/>
</dbReference>
<gene>
    <name evidence="6" type="ORF">EDD73_102132</name>
</gene>
<evidence type="ECO:0000256" key="1">
    <source>
        <dbReference type="ARBA" id="ARBA00022448"/>
    </source>
</evidence>
<dbReference type="PANTHER" id="PTHR42781">
    <property type="entry name" value="SPERMIDINE/PUTRESCINE IMPORT ATP-BINDING PROTEIN POTA"/>
    <property type="match status" value="1"/>
</dbReference>
<evidence type="ECO:0000256" key="4">
    <source>
        <dbReference type="ARBA" id="ARBA00066388"/>
    </source>
</evidence>
<keyword evidence="2" id="KW-0547">Nucleotide-binding</keyword>
<dbReference type="EMBL" id="SLXT01000002">
    <property type="protein sequence ID" value="TCP68736.1"/>
    <property type="molecule type" value="Genomic_DNA"/>
</dbReference>
<dbReference type="OrthoDB" id="9802264at2"/>
<evidence type="ECO:0000313" key="6">
    <source>
        <dbReference type="EMBL" id="TCP68736.1"/>
    </source>
</evidence>
<organism evidence="6 7">
    <name type="scientific">Heliophilum fasciatum</name>
    <dbReference type="NCBI Taxonomy" id="35700"/>
    <lineage>
        <taxon>Bacteria</taxon>
        <taxon>Bacillati</taxon>
        <taxon>Bacillota</taxon>
        <taxon>Clostridia</taxon>
        <taxon>Eubacteriales</taxon>
        <taxon>Heliobacteriaceae</taxon>
        <taxon>Heliophilum</taxon>
    </lineage>
</organism>
<dbReference type="SUPFAM" id="SSF52540">
    <property type="entry name" value="P-loop containing nucleoside triphosphate hydrolases"/>
    <property type="match status" value="1"/>
</dbReference>
<dbReference type="SUPFAM" id="SSF50331">
    <property type="entry name" value="MOP-like"/>
    <property type="match status" value="1"/>
</dbReference>
<dbReference type="SMART" id="SM00382">
    <property type="entry name" value="AAA"/>
    <property type="match status" value="1"/>
</dbReference>
<keyword evidence="7" id="KW-1185">Reference proteome</keyword>